<dbReference type="Proteomes" id="UP000016960">
    <property type="component" value="Unassembled WGS sequence"/>
</dbReference>
<sequence>MFAGISDALELDPCLFESLEYRDLDHILLRQDITIYLKRSLGGGFHSRQSQRP</sequence>
<dbReference type="AlphaFoldDB" id="U5DEM0"/>
<reference evidence="1 2" key="1">
    <citation type="submission" date="2013-05" db="EMBL/GenBank/DDBJ databases">
        <title>Draft genome sequence of Rubidibacter lacunae KORDI 51-2.</title>
        <authorList>
            <person name="Choi D.H."/>
            <person name="Noh J.H."/>
            <person name="Kwon K.-K."/>
            <person name="Lee J.-H."/>
            <person name="Ryu J.-Y."/>
        </authorList>
    </citation>
    <scope>NUCLEOTIDE SEQUENCE [LARGE SCALE GENOMIC DNA]</scope>
    <source>
        <strain evidence="1 2">KORDI 51-2</strain>
    </source>
</reference>
<dbReference type="InParanoid" id="U5DEM0"/>
<name>U5DEM0_9CHRO</name>
<dbReference type="EMBL" id="ASSJ01000004">
    <property type="protein sequence ID" value="ERN42948.1"/>
    <property type="molecule type" value="Genomic_DNA"/>
</dbReference>
<evidence type="ECO:0000313" key="1">
    <source>
        <dbReference type="EMBL" id="ERN42948.1"/>
    </source>
</evidence>
<organism evidence="1 2">
    <name type="scientific">Rubidibacter lacunae KORDI 51-2</name>
    <dbReference type="NCBI Taxonomy" id="582515"/>
    <lineage>
        <taxon>Bacteria</taxon>
        <taxon>Bacillati</taxon>
        <taxon>Cyanobacteriota</taxon>
        <taxon>Cyanophyceae</taxon>
        <taxon>Oscillatoriophycideae</taxon>
        <taxon>Chroococcales</taxon>
        <taxon>Aphanothecaceae</taxon>
        <taxon>Rubidibacter</taxon>
    </lineage>
</organism>
<keyword evidence="2" id="KW-1185">Reference proteome</keyword>
<evidence type="ECO:0000313" key="2">
    <source>
        <dbReference type="Proteomes" id="UP000016960"/>
    </source>
</evidence>
<comment type="caution">
    <text evidence="1">The sequence shown here is derived from an EMBL/GenBank/DDBJ whole genome shotgun (WGS) entry which is preliminary data.</text>
</comment>
<proteinExistence type="predicted"/>
<protein>
    <submittedName>
        <fullName evidence="1">Uncharacterized protein</fullName>
    </submittedName>
</protein>
<gene>
    <name evidence="1" type="ORF">KR51_00002530</name>
</gene>
<accession>U5DEM0</accession>